<accession>A0A6D2HUP4</accession>
<dbReference type="InterPro" id="IPR024286">
    <property type="entry name" value="DUF3700"/>
</dbReference>
<protein>
    <recommendedName>
        <fullName evidence="1">DUF3700 domain-containing protein</fullName>
    </recommendedName>
</protein>
<dbReference type="AlphaFoldDB" id="A0A6D2HUP4"/>
<evidence type="ECO:0000313" key="2">
    <source>
        <dbReference type="EMBL" id="CAA7019172.1"/>
    </source>
</evidence>
<gene>
    <name evidence="2" type="ORF">MERR_LOCUS6407</name>
</gene>
<dbReference type="PANTHER" id="PTHR45952">
    <property type="entry name" value="ALUMINUM INDUCED PROTEIN WITH YGL AND LRDR MOTIFS"/>
    <property type="match status" value="1"/>
</dbReference>
<dbReference type="Proteomes" id="UP000467841">
    <property type="component" value="Unassembled WGS sequence"/>
</dbReference>
<dbReference type="EMBL" id="CACVBM020000444">
    <property type="protein sequence ID" value="CAA7019172.1"/>
    <property type="molecule type" value="Genomic_DNA"/>
</dbReference>
<dbReference type="Pfam" id="PF12481">
    <property type="entry name" value="DUF3700"/>
    <property type="match status" value="1"/>
</dbReference>
<sequence length="162" mass="18194">MLAIFKKSIATIPLPEYVTYAENSVSAIEDDDLVKFFAENFPESFAIDMRPSCYLRATPNNLEPTIPRLFAAKDDIFCIFQGKIDNLGSLEDMDINEEEAEPVILIDGCYLNSKEGPGLRMLDAPEIMADPESMLDMFEDEMFLIEDDEMFQDGGESSHGSN</sequence>
<dbReference type="InterPro" id="IPR044828">
    <property type="entry name" value="TSJT1-like"/>
</dbReference>
<reference evidence="2" key="1">
    <citation type="submission" date="2020-01" db="EMBL/GenBank/DDBJ databases">
        <authorList>
            <person name="Mishra B."/>
        </authorList>
    </citation>
    <scope>NUCLEOTIDE SEQUENCE [LARGE SCALE GENOMIC DNA]</scope>
</reference>
<keyword evidence="3" id="KW-1185">Reference proteome</keyword>
<comment type="caution">
    <text evidence="2">The sequence shown here is derived from an EMBL/GenBank/DDBJ whole genome shotgun (WGS) entry which is preliminary data.</text>
</comment>
<evidence type="ECO:0000259" key="1">
    <source>
        <dbReference type="SMART" id="SM01172"/>
    </source>
</evidence>
<evidence type="ECO:0000313" key="3">
    <source>
        <dbReference type="Proteomes" id="UP000467841"/>
    </source>
</evidence>
<dbReference type="SMART" id="SM01172">
    <property type="entry name" value="DUF3700"/>
    <property type="match status" value="1"/>
</dbReference>
<name>A0A6D2HUP4_9BRAS</name>
<proteinExistence type="predicted"/>
<dbReference type="PANTHER" id="PTHR45952:SF4">
    <property type="entry name" value="ALUMINUM INDUCED PROTEIN WITH YGL AND LRDR MOTIFS"/>
    <property type="match status" value="1"/>
</dbReference>
<feature type="domain" description="DUF3700" evidence="1">
    <location>
        <begin position="2"/>
        <end position="137"/>
    </location>
</feature>
<organism evidence="2 3">
    <name type="scientific">Microthlaspi erraticum</name>
    <dbReference type="NCBI Taxonomy" id="1685480"/>
    <lineage>
        <taxon>Eukaryota</taxon>
        <taxon>Viridiplantae</taxon>
        <taxon>Streptophyta</taxon>
        <taxon>Embryophyta</taxon>
        <taxon>Tracheophyta</taxon>
        <taxon>Spermatophyta</taxon>
        <taxon>Magnoliopsida</taxon>
        <taxon>eudicotyledons</taxon>
        <taxon>Gunneridae</taxon>
        <taxon>Pentapetalae</taxon>
        <taxon>rosids</taxon>
        <taxon>malvids</taxon>
        <taxon>Brassicales</taxon>
        <taxon>Brassicaceae</taxon>
        <taxon>Coluteocarpeae</taxon>
        <taxon>Microthlaspi</taxon>
    </lineage>
</organism>